<evidence type="ECO:0000256" key="2">
    <source>
        <dbReference type="ARBA" id="ARBA00022692"/>
    </source>
</evidence>
<feature type="transmembrane region" description="Helical" evidence="5">
    <location>
        <begin position="97"/>
        <end position="117"/>
    </location>
</feature>
<dbReference type="PANTHER" id="PTHR23502:SF64">
    <property type="entry name" value="TRANSPORTER, PUTATIVE (AFU_ORTHOLOGUE AFUA_3G11760)-RELATED"/>
    <property type="match status" value="1"/>
</dbReference>
<evidence type="ECO:0000313" key="8">
    <source>
        <dbReference type="Proteomes" id="UP000092154"/>
    </source>
</evidence>
<evidence type="ECO:0000256" key="5">
    <source>
        <dbReference type="SAM" id="Phobius"/>
    </source>
</evidence>
<dbReference type="EMBL" id="KV448470">
    <property type="protein sequence ID" value="OAX35758.1"/>
    <property type="molecule type" value="Genomic_DNA"/>
</dbReference>
<feature type="transmembrane region" description="Helical" evidence="5">
    <location>
        <begin position="66"/>
        <end position="90"/>
    </location>
</feature>
<proteinExistence type="predicted"/>
<feature type="transmembrane region" description="Helical" evidence="5">
    <location>
        <begin position="358"/>
        <end position="377"/>
    </location>
</feature>
<keyword evidence="2 5" id="KW-0812">Transmembrane</keyword>
<dbReference type="InParanoid" id="A0A1B7MT24"/>
<gene>
    <name evidence="7" type="ORF">K503DRAFT_868022</name>
</gene>
<evidence type="ECO:0000256" key="4">
    <source>
        <dbReference type="ARBA" id="ARBA00023136"/>
    </source>
</evidence>
<feature type="transmembrane region" description="Helical" evidence="5">
    <location>
        <begin position="123"/>
        <end position="145"/>
    </location>
</feature>
<evidence type="ECO:0000256" key="3">
    <source>
        <dbReference type="ARBA" id="ARBA00022989"/>
    </source>
</evidence>
<comment type="subcellular location">
    <subcellularLocation>
        <location evidence="1">Membrane</location>
        <topology evidence="1">Multi-pass membrane protein</topology>
    </subcellularLocation>
</comment>
<evidence type="ECO:0000256" key="1">
    <source>
        <dbReference type="ARBA" id="ARBA00004141"/>
    </source>
</evidence>
<dbReference type="STRING" id="1314800.A0A1B7MT24"/>
<dbReference type="GO" id="GO:0022857">
    <property type="term" value="F:transmembrane transporter activity"/>
    <property type="evidence" value="ECO:0007669"/>
    <property type="project" value="InterPro"/>
</dbReference>
<dbReference type="Gene3D" id="1.20.1250.20">
    <property type="entry name" value="MFS general substrate transporter like domains"/>
    <property type="match status" value="1"/>
</dbReference>
<accession>A0A1B7MT24</accession>
<name>A0A1B7MT24_9AGAM</name>
<dbReference type="InterPro" id="IPR011701">
    <property type="entry name" value="MFS"/>
</dbReference>
<dbReference type="PANTHER" id="PTHR23502">
    <property type="entry name" value="MAJOR FACILITATOR SUPERFAMILY"/>
    <property type="match status" value="1"/>
</dbReference>
<dbReference type="InterPro" id="IPR036259">
    <property type="entry name" value="MFS_trans_sf"/>
</dbReference>
<keyword evidence="8" id="KW-1185">Reference proteome</keyword>
<feature type="transmembrane region" description="Helical" evidence="5">
    <location>
        <begin position="280"/>
        <end position="304"/>
    </location>
</feature>
<dbReference type="Pfam" id="PF07690">
    <property type="entry name" value="MFS_1"/>
    <property type="match status" value="1"/>
</dbReference>
<reference evidence="7 8" key="1">
    <citation type="submission" date="2016-06" db="EMBL/GenBank/DDBJ databases">
        <title>Comparative genomics of the ectomycorrhizal sister species Rhizopogon vinicolor and Rhizopogon vesiculosus (Basidiomycota: Boletales) reveals a divergence of the mating type B locus.</title>
        <authorList>
            <consortium name="DOE Joint Genome Institute"/>
            <person name="Mujic A.B."/>
            <person name="Kuo A."/>
            <person name="Tritt A."/>
            <person name="Lipzen A."/>
            <person name="Chen C."/>
            <person name="Johnson J."/>
            <person name="Sharma A."/>
            <person name="Barry K."/>
            <person name="Grigoriev I.V."/>
            <person name="Spatafora J.W."/>
        </authorList>
    </citation>
    <scope>NUCLEOTIDE SEQUENCE [LARGE SCALE GENOMIC DNA]</scope>
    <source>
        <strain evidence="7 8">AM-OR11-026</strain>
    </source>
</reference>
<dbReference type="InterPro" id="IPR020846">
    <property type="entry name" value="MFS_dom"/>
</dbReference>
<evidence type="ECO:0000313" key="7">
    <source>
        <dbReference type="EMBL" id="OAX35758.1"/>
    </source>
</evidence>
<dbReference type="GO" id="GO:0005886">
    <property type="term" value="C:plasma membrane"/>
    <property type="evidence" value="ECO:0007669"/>
    <property type="project" value="TreeGrafter"/>
</dbReference>
<feature type="domain" description="Major facilitator superfamily (MFS) profile" evidence="6">
    <location>
        <begin position="32"/>
        <end position="446"/>
    </location>
</feature>
<keyword evidence="3 5" id="KW-1133">Transmembrane helix</keyword>
<dbReference type="PROSITE" id="PS50850">
    <property type="entry name" value="MFS"/>
    <property type="match status" value="1"/>
</dbReference>
<sequence>MASKESILLTTRDGSAHKTIYIRFTPGQRKWILFIVSLGGLLPMVVQGIFLPSIPQMAKDLNSTDALVSMGASLSIFAAAVGTLVWAAYSSFYGRRLMYLCGIPFLCIGSCGVALSTSLRSLLFWRFLQVFGCSGGMSLGVGVIGDIYKLEERGTSIGIFSSATFIGLTISPFLGGAAAQYWSWRNLHYSLAVWGLLDMLLIKLSLPETSHPGAMGIEKVKSRRRFHIPWVNPLSSLWLLRSPNLCAITLAASFVLLTDYALVVPLSYTIGVRYGITNEAVIGACFLPNGLGNFIGSLVAGRLSDTVVIKWRARRKGVWYPEDRLRATWIGGLFLVPLSIGASGLLTEYVDGPIGLKLNLLCLYTNGMGVAFVMNPIRAYNVDVMHSRSAEITAAYTAVRSLIPSAGTALVIPSIARIGVGWTFNIAAILALVGQGMIFLTIRYGDRMRAIVDVGFSTIESNS</sequence>
<dbReference type="AlphaFoldDB" id="A0A1B7MT24"/>
<dbReference type="Proteomes" id="UP000092154">
    <property type="component" value="Unassembled WGS sequence"/>
</dbReference>
<feature type="transmembrane region" description="Helical" evidence="5">
    <location>
        <begin position="157"/>
        <end position="181"/>
    </location>
</feature>
<feature type="transmembrane region" description="Helical" evidence="5">
    <location>
        <begin position="325"/>
        <end position="346"/>
    </location>
</feature>
<organism evidence="7 8">
    <name type="scientific">Rhizopogon vinicolor AM-OR11-026</name>
    <dbReference type="NCBI Taxonomy" id="1314800"/>
    <lineage>
        <taxon>Eukaryota</taxon>
        <taxon>Fungi</taxon>
        <taxon>Dikarya</taxon>
        <taxon>Basidiomycota</taxon>
        <taxon>Agaricomycotina</taxon>
        <taxon>Agaricomycetes</taxon>
        <taxon>Agaricomycetidae</taxon>
        <taxon>Boletales</taxon>
        <taxon>Suillineae</taxon>
        <taxon>Rhizopogonaceae</taxon>
        <taxon>Rhizopogon</taxon>
    </lineage>
</organism>
<feature type="transmembrane region" description="Helical" evidence="5">
    <location>
        <begin position="31"/>
        <end position="54"/>
    </location>
</feature>
<protein>
    <submittedName>
        <fullName evidence="7">MFS general substrate transporter</fullName>
    </submittedName>
</protein>
<dbReference type="SUPFAM" id="SSF103473">
    <property type="entry name" value="MFS general substrate transporter"/>
    <property type="match status" value="1"/>
</dbReference>
<keyword evidence="4 5" id="KW-0472">Membrane</keyword>
<dbReference type="OrthoDB" id="3066029at2759"/>
<feature type="transmembrane region" description="Helical" evidence="5">
    <location>
        <begin position="245"/>
        <end position="268"/>
    </location>
</feature>
<feature type="transmembrane region" description="Helical" evidence="5">
    <location>
        <begin position="422"/>
        <end position="442"/>
    </location>
</feature>
<evidence type="ECO:0000259" key="6">
    <source>
        <dbReference type="PROSITE" id="PS50850"/>
    </source>
</evidence>